<dbReference type="AlphaFoldDB" id="A0A2K1G3V3"/>
<comment type="caution">
    <text evidence="6">The sequence shown here is derived from an EMBL/GenBank/DDBJ whole genome shotgun (WGS) entry which is preliminary data.</text>
</comment>
<dbReference type="InterPro" id="IPR002376">
    <property type="entry name" value="Formyl_transf_N"/>
</dbReference>
<dbReference type="CDD" id="cd08645">
    <property type="entry name" value="FMT_core_GART"/>
    <property type="match status" value="1"/>
</dbReference>
<dbReference type="Proteomes" id="UP000236268">
    <property type="component" value="Unassembled WGS sequence"/>
</dbReference>
<feature type="site" description="Raises pKa of active site His" evidence="4">
    <location>
        <position position="158"/>
    </location>
</feature>
<dbReference type="GO" id="GO:0005829">
    <property type="term" value="C:cytosol"/>
    <property type="evidence" value="ECO:0007669"/>
    <property type="project" value="TreeGrafter"/>
</dbReference>
<evidence type="ECO:0000259" key="5">
    <source>
        <dbReference type="Pfam" id="PF00551"/>
    </source>
</evidence>
<keyword evidence="2 4" id="KW-0808">Transferase</keyword>
<dbReference type="InterPro" id="IPR004607">
    <property type="entry name" value="GART"/>
</dbReference>
<comment type="function">
    <text evidence="4">Catalyzes the transfer of a formyl group from 10-formyltetrahydrofolate to 5-phospho-ribosyl-glycinamide (GAR), producing 5-phospho-ribosyl-N-formylglycinamide (FGAR) and tetrahydrofolate.</text>
</comment>
<accession>A0A2K1G3V3</accession>
<proteinExistence type="inferred from homology"/>
<evidence type="ECO:0000256" key="1">
    <source>
        <dbReference type="ARBA" id="ARBA00005054"/>
    </source>
</evidence>
<protein>
    <recommendedName>
        <fullName evidence="4">Phosphoribosylglycinamide formyltransferase</fullName>
        <ecNumber evidence="4">2.1.2.2</ecNumber>
    </recommendedName>
    <alternativeName>
        <fullName evidence="4">5'-phosphoribosylglycinamide transformylase</fullName>
    </alternativeName>
    <alternativeName>
        <fullName evidence="4">GAR transformylase</fullName>
        <shortName evidence="4">GART</shortName>
    </alternativeName>
</protein>
<comment type="similarity">
    <text evidence="4">Belongs to the GART family.</text>
</comment>
<reference evidence="6 7" key="1">
    <citation type="submission" date="2018-01" db="EMBL/GenBank/DDBJ databases">
        <title>Whole genome sequence of Azospirillum brasilense REC3 isolated from strawberry roots.</title>
        <authorList>
            <person name="Fontana C.A."/>
            <person name="Salazar S.M."/>
            <person name="Bassi D."/>
            <person name="Puglisi E."/>
            <person name="Lovaisa N.C."/>
            <person name="Toffoli L.M."/>
            <person name="Pedraza R."/>
            <person name="Cocconcelli P.S."/>
        </authorList>
    </citation>
    <scope>NUCLEOTIDE SEQUENCE [LARGE SCALE GENOMIC DNA]</scope>
    <source>
        <strain evidence="6 7">REC3</strain>
        <plasmid evidence="6">p4unnamed</plasmid>
    </source>
</reference>
<comment type="catalytic activity">
    <reaction evidence="4">
        <text>N(1)-(5-phospho-beta-D-ribosyl)glycinamide + (6R)-10-formyltetrahydrofolate = N(2)-formyl-N(1)-(5-phospho-beta-D-ribosyl)glycinamide + (6S)-5,6,7,8-tetrahydrofolate + H(+)</text>
        <dbReference type="Rhea" id="RHEA:15053"/>
        <dbReference type="ChEBI" id="CHEBI:15378"/>
        <dbReference type="ChEBI" id="CHEBI:57453"/>
        <dbReference type="ChEBI" id="CHEBI:143788"/>
        <dbReference type="ChEBI" id="CHEBI:147286"/>
        <dbReference type="ChEBI" id="CHEBI:195366"/>
        <dbReference type="EC" id="2.1.2.2"/>
    </reaction>
</comment>
<feature type="binding site" evidence="4">
    <location>
        <begin position="24"/>
        <end position="26"/>
    </location>
    <ligand>
        <name>N(1)-(5-phospho-beta-D-ribosyl)glycinamide</name>
        <dbReference type="ChEBI" id="CHEBI:143788"/>
    </ligand>
</feature>
<feature type="binding site" evidence="4">
    <location>
        <position position="78"/>
    </location>
    <ligand>
        <name>(6R)-10-formyltetrahydrofolate</name>
        <dbReference type="ChEBI" id="CHEBI:195366"/>
    </ligand>
</feature>
<dbReference type="PANTHER" id="PTHR43369">
    <property type="entry name" value="PHOSPHORIBOSYLGLYCINAMIDE FORMYLTRANSFERASE"/>
    <property type="match status" value="1"/>
</dbReference>
<keyword evidence="6" id="KW-0614">Plasmid</keyword>
<dbReference type="FunFam" id="3.40.50.170:FF:000007">
    <property type="entry name" value="Phosphoribosylglycinamide formyltransferase"/>
    <property type="match status" value="1"/>
</dbReference>
<geneLocation type="plasmid" evidence="6">
    <name>p4unnamed</name>
</geneLocation>
<organism evidence="6 7">
    <name type="scientific">Azospirillum argentinense</name>
    <dbReference type="NCBI Taxonomy" id="2970906"/>
    <lineage>
        <taxon>Bacteria</taxon>
        <taxon>Pseudomonadati</taxon>
        <taxon>Pseudomonadota</taxon>
        <taxon>Alphaproteobacteria</taxon>
        <taxon>Rhodospirillales</taxon>
        <taxon>Azospirillaceae</taxon>
        <taxon>Azospirillum</taxon>
    </lineage>
</organism>
<dbReference type="PANTHER" id="PTHR43369:SF2">
    <property type="entry name" value="PHOSPHORIBOSYLGLYCINAMIDE FORMYLTRANSFERASE"/>
    <property type="match status" value="1"/>
</dbReference>
<evidence type="ECO:0000256" key="4">
    <source>
        <dbReference type="HAMAP-Rule" id="MF_01930"/>
    </source>
</evidence>
<dbReference type="RefSeq" id="WP_103039569.1">
    <property type="nucleotide sequence ID" value="NZ_POWG01000006.1"/>
</dbReference>
<dbReference type="InterPro" id="IPR036477">
    <property type="entry name" value="Formyl_transf_N_sf"/>
</dbReference>
<feature type="domain" description="Formyl transferase N-terminal" evidence="5">
    <location>
        <begin position="15"/>
        <end position="195"/>
    </location>
</feature>
<gene>
    <name evidence="4" type="primary">purN</name>
    <name evidence="6" type="ORF">C1S70_07935</name>
</gene>
<sequence length="227" mass="24282">MVGLTASGLKAPGLKVGVLISGRGSNLQALIDACAAPDFPAEIALVLSNKADAYGLERATAAGVPVAVVSHCDFPGDKRAFEEAMDARLREAGVELVCLAGFMRLLSPWFVERWHDRMINIHPSLLPSFKGLDTHQRALDAGVRFHGCTVHYVRTEMDEGPIIAQAAVPVLPGDNADRLSARVLEAEHRLYPQALRLIAEGRARVENGRVTLSGPAADLPTLINPPA</sequence>
<evidence type="ECO:0000313" key="7">
    <source>
        <dbReference type="Proteomes" id="UP000236268"/>
    </source>
</evidence>
<feature type="binding site" evidence="4">
    <location>
        <begin position="103"/>
        <end position="106"/>
    </location>
    <ligand>
        <name>(6R)-10-formyltetrahydrofolate</name>
        <dbReference type="ChEBI" id="CHEBI:195366"/>
    </ligand>
</feature>
<evidence type="ECO:0000256" key="2">
    <source>
        <dbReference type="ARBA" id="ARBA00022679"/>
    </source>
</evidence>
<dbReference type="Gene3D" id="3.40.50.170">
    <property type="entry name" value="Formyl transferase, N-terminal domain"/>
    <property type="match status" value="1"/>
</dbReference>
<dbReference type="UniPathway" id="UPA00074">
    <property type="reaction ID" value="UER00126"/>
</dbReference>
<dbReference type="HAMAP" id="MF_01930">
    <property type="entry name" value="PurN"/>
    <property type="match status" value="1"/>
</dbReference>
<evidence type="ECO:0000256" key="3">
    <source>
        <dbReference type="ARBA" id="ARBA00022755"/>
    </source>
</evidence>
<comment type="pathway">
    <text evidence="1 4">Purine metabolism; IMP biosynthesis via de novo pathway; N(2)-formyl-N(1)-(5-phospho-D-ribosyl)glycinamide from N(1)-(5-phospho-D-ribosyl)glycinamide (10-formyl THF route): step 1/1.</text>
</comment>
<dbReference type="EMBL" id="POWG01000006">
    <property type="protein sequence ID" value="PNQ99477.1"/>
    <property type="molecule type" value="Genomic_DNA"/>
</dbReference>
<dbReference type="SUPFAM" id="SSF53328">
    <property type="entry name" value="Formyltransferase"/>
    <property type="match status" value="1"/>
</dbReference>
<dbReference type="EC" id="2.1.2.2" evidence="4"/>
<dbReference type="Pfam" id="PF00551">
    <property type="entry name" value="Formyl_trans_N"/>
    <property type="match status" value="1"/>
</dbReference>
<dbReference type="NCBIfam" id="TIGR00639">
    <property type="entry name" value="PurN"/>
    <property type="match status" value="1"/>
</dbReference>
<dbReference type="GO" id="GO:0006189">
    <property type="term" value="P:'de novo' IMP biosynthetic process"/>
    <property type="evidence" value="ECO:0007669"/>
    <property type="project" value="UniProtKB-UniRule"/>
</dbReference>
<evidence type="ECO:0000313" key="6">
    <source>
        <dbReference type="EMBL" id="PNQ99477.1"/>
    </source>
</evidence>
<feature type="active site" description="Proton donor" evidence="4">
    <location>
        <position position="122"/>
    </location>
</feature>
<name>A0A2K1G3V3_9PROT</name>
<dbReference type="GO" id="GO:0004644">
    <property type="term" value="F:phosphoribosylglycinamide formyltransferase activity"/>
    <property type="evidence" value="ECO:0007669"/>
    <property type="project" value="UniProtKB-UniRule"/>
</dbReference>
<feature type="binding site" evidence="4">
    <location>
        <position position="120"/>
    </location>
    <ligand>
        <name>(6R)-10-formyltetrahydrofolate</name>
        <dbReference type="ChEBI" id="CHEBI:195366"/>
    </ligand>
</feature>
<keyword evidence="3 4" id="KW-0658">Purine biosynthesis</keyword>